<gene>
    <name evidence="2" type="ORF">ACIO7M_20545</name>
</gene>
<sequence length="43" mass="5001">MRARGANRALPAWRVAGSPERPELYHHVGDPDDNDLYELRKNR</sequence>
<accession>A0ABW8EJR3</accession>
<dbReference type="RefSeq" id="WP_402383023.1">
    <property type="nucleotide sequence ID" value="NZ_JBIUYY010000008.1"/>
</dbReference>
<protein>
    <submittedName>
        <fullName evidence="2">Uncharacterized protein</fullName>
    </submittedName>
</protein>
<name>A0ABW8EJR3_STRT5</name>
<feature type="region of interest" description="Disordered" evidence="1">
    <location>
        <begin position="18"/>
        <end position="43"/>
    </location>
</feature>
<dbReference type="EMBL" id="JBIUYY010000008">
    <property type="protein sequence ID" value="MFJ2823486.1"/>
    <property type="molecule type" value="Genomic_DNA"/>
</dbReference>
<dbReference type="Proteomes" id="UP001617351">
    <property type="component" value="Unassembled WGS sequence"/>
</dbReference>
<evidence type="ECO:0000313" key="3">
    <source>
        <dbReference type="Proteomes" id="UP001617351"/>
    </source>
</evidence>
<evidence type="ECO:0000313" key="2">
    <source>
        <dbReference type="EMBL" id="MFJ2823486.1"/>
    </source>
</evidence>
<organism evidence="2 3">
    <name type="scientific">Streptomyces toxytricini</name>
    <name type="common">Actinomyces toxytricini</name>
    <dbReference type="NCBI Taxonomy" id="67369"/>
    <lineage>
        <taxon>Bacteria</taxon>
        <taxon>Bacillati</taxon>
        <taxon>Actinomycetota</taxon>
        <taxon>Actinomycetes</taxon>
        <taxon>Kitasatosporales</taxon>
        <taxon>Streptomycetaceae</taxon>
        <taxon>Streptomyces</taxon>
    </lineage>
</organism>
<keyword evidence="3" id="KW-1185">Reference proteome</keyword>
<feature type="compositionally biased region" description="Basic and acidic residues" evidence="1">
    <location>
        <begin position="20"/>
        <end position="30"/>
    </location>
</feature>
<reference evidence="2 3" key="1">
    <citation type="submission" date="2024-10" db="EMBL/GenBank/DDBJ databases">
        <title>The Natural Products Discovery Center: Release of the First 8490 Sequenced Strains for Exploring Actinobacteria Biosynthetic Diversity.</title>
        <authorList>
            <person name="Kalkreuter E."/>
            <person name="Kautsar S.A."/>
            <person name="Yang D."/>
            <person name="Bader C.D."/>
            <person name="Teijaro C.N."/>
            <person name="Fluegel L."/>
            <person name="Davis C.M."/>
            <person name="Simpson J.R."/>
            <person name="Lauterbach L."/>
            <person name="Steele A.D."/>
            <person name="Gui C."/>
            <person name="Meng S."/>
            <person name="Li G."/>
            <person name="Viehrig K."/>
            <person name="Ye F."/>
            <person name="Su P."/>
            <person name="Kiefer A.F."/>
            <person name="Nichols A."/>
            <person name="Cepeda A.J."/>
            <person name="Yan W."/>
            <person name="Fan B."/>
            <person name="Jiang Y."/>
            <person name="Adhikari A."/>
            <person name="Zheng C.-J."/>
            <person name="Schuster L."/>
            <person name="Cowan T.M."/>
            <person name="Smanski M.J."/>
            <person name="Chevrette M.G."/>
            <person name="De Carvalho L.P.S."/>
            <person name="Shen B."/>
        </authorList>
    </citation>
    <scope>NUCLEOTIDE SEQUENCE [LARGE SCALE GENOMIC DNA]</scope>
    <source>
        <strain evidence="2 3">NPDC087220</strain>
    </source>
</reference>
<evidence type="ECO:0000256" key="1">
    <source>
        <dbReference type="SAM" id="MobiDB-lite"/>
    </source>
</evidence>
<proteinExistence type="predicted"/>
<comment type="caution">
    <text evidence="2">The sequence shown here is derived from an EMBL/GenBank/DDBJ whole genome shotgun (WGS) entry which is preliminary data.</text>
</comment>